<evidence type="ECO:0000313" key="2">
    <source>
        <dbReference type="Proteomes" id="UP001597417"/>
    </source>
</evidence>
<name>A0ABW5FKV2_9PSEU</name>
<evidence type="ECO:0000313" key="1">
    <source>
        <dbReference type="EMBL" id="MFD2415653.1"/>
    </source>
</evidence>
<dbReference type="EMBL" id="JBHUKR010000004">
    <property type="protein sequence ID" value="MFD2415653.1"/>
    <property type="molecule type" value="Genomic_DNA"/>
</dbReference>
<accession>A0ABW5FKV2</accession>
<dbReference type="SUPFAM" id="SSF89372">
    <property type="entry name" value="Fucose-specific lectin"/>
    <property type="match status" value="1"/>
</dbReference>
<keyword evidence="2" id="KW-1185">Reference proteome</keyword>
<sequence>MSWSRRLFVFGVALLLGVFATVTPSALSPNSIPAYAVPPAPNTNTAGATVTANVLGTQLRFYYQLDGNPIDAWNSTPVPGPGAYSRPAIARDGSATVIAAKGPDNSLYFYWNLHGSPTWNYAEVAGPGTILSAPSIVRDSTRTMIAATTLAGDVAVYTNLHGSPAWTAEFLATTYAQGVPSLVRDGTTTALAFRGVADSLYFSWRWNSGSTWTQTLVDFAGSTASDPSLVRDGTSSALVTRSPSNALRYYRNLHGTPNWIMTQLHDPGYLAANSEPQLADDGTTSAMIVQRANGSLDYFYRLNSGNYAWSFLELEWPNVAHSPSLSRDTSATRIVAPSDDGTHLRFYRSFHGRPWAVGAFPVS</sequence>
<dbReference type="RefSeq" id="WP_378261636.1">
    <property type="nucleotide sequence ID" value="NZ_JBHUKR010000004.1"/>
</dbReference>
<proteinExistence type="predicted"/>
<comment type="caution">
    <text evidence="1">The sequence shown here is derived from an EMBL/GenBank/DDBJ whole genome shotgun (WGS) entry which is preliminary data.</text>
</comment>
<protein>
    <submittedName>
        <fullName evidence="1">Uncharacterized protein</fullName>
    </submittedName>
</protein>
<gene>
    <name evidence="1" type="ORF">ACFSXZ_04850</name>
</gene>
<organism evidence="1 2">
    <name type="scientific">Amycolatopsis pigmentata</name>
    <dbReference type="NCBI Taxonomy" id="450801"/>
    <lineage>
        <taxon>Bacteria</taxon>
        <taxon>Bacillati</taxon>
        <taxon>Actinomycetota</taxon>
        <taxon>Actinomycetes</taxon>
        <taxon>Pseudonocardiales</taxon>
        <taxon>Pseudonocardiaceae</taxon>
        <taxon>Amycolatopsis</taxon>
    </lineage>
</organism>
<reference evidence="2" key="1">
    <citation type="journal article" date="2019" name="Int. J. Syst. Evol. Microbiol.">
        <title>The Global Catalogue of Microorganisms (GCM) 10K type strain sequencing project: providing services to taxonomists for standard genome sequencing and annotation.</title>
        <authorList>
            <consortium name="The Broad Institute Genomics Platform"/>
            <consortium name="The Broad Institute Genome Sequencing Center for Infectious Disease"/>
            <person name="Wu L."/>
            <person name="Ma J."/>
        </authorList>
    </citation>
    <scope>NUCLEOTIDE SEQUENCE [LARGE SCALE GENOMIC DNA]</scope>
    <source>
        <strain evidence="2">CGMCC 4.7645</strain>
    </source>
</reference>
<dbReference type="Proteomes" id="UP001597417">
    <property type="component" value="Unassembled WGS sequence"/>
</dbReference>